<reference evidence="13 14" key="1">
    <citation type="submission" date="2024-04" db="EMBL/GenBank/DDBJ databases">
        <title>Genome assembly C_amara_ONT_v2.</title>
        <authorList>
            <person name="Yant L."/>
            <person name="Moore C."/>
            <person name="Slenker M."/>
        </authorList>
    </citation>
    <scope>NUCLEOTIDE SEQUENCE [LARGE SCALE GENOMIC DNA]</scope>
    <source>
        <tissue evidence="13">Leaf</tissue>
    </source>
</reference>
<dbReference type="PANTHER" id="PTHR48057:SF29">
    <property type="entry name" value="OS02G0609900 PROTEIN"/>
    <property type="match status" value="1"/>
</dbReference>
<evidence type="ECO:0000259" key="12">
    <source>
        <dbReference type="Pfam" id="PF23598"/>
    </source>
</evidence>
<dbReference type="FunFam" id="3.80.10.10:FF:000095">
    <property type="entry name" value="LRR receptor-like serine/threonine-protein kinase GSO1"/>
    <property type="match status" value="1"/>
</dbReference>
<sequence length="895" mass="99293">MSESLLHLLFLSLLLLCCVSPSSLSPIYINVTYPIVDGVACPPHQIQAFTQFKNEFDTRHCNHSDDLNGAWCDNSTGAITKLRLRDCLSGTLKPTSSLFGFHQLRWLDLSENNFTFSSLPSKFGNLNKLQVLILYSNGFLGHVPSSFSNLSLLSVLNLSYNMLSGRFPLVRNLSKLTVLDLSNNHFSGTLTPNSSLFELHHLRYLNLESNNFSSSLPSEFGNLNKLAFLSLSSNGLLGQVPLTISNLTWLTHLVLGQNMFTGSFPPVQNLTKLSVLELSYNNFSGPIPSSLLSMPFLSHLDLKENHLTVSFEVPNSSTSSKLVSLFLANNHFEGNILEPISKLINLKELDLSFLSSSYPIDLSLFSSLKFLAFLDLSGNNIYPASLSSDSHIPWTLEMLTLKHCSISEFPNILKTLKKLEYIDLSDNRIKGKIPEWLWSLPRLSTLNVANNSFNGFEGSSEVLVSSAVQQLEMDSNNFEGVLPNLPLSISIFFADYNSFRGEIPLSICNRSSLTALDLSYNNFTGPIPQCLSKLEIVELRKNNLNGSIPDVFYVGASLLTLDVGYNRLTGKLPRSLLNCSSLKFLSVDNNRIEDTFPFWLKASPNLQVLILSSNKFHGPISPPHQGPLGFPKLRIFEISDNKFTGSLPPSYFVNWKLSMNQDGALYMAYEKNPYGIITYTYVDSIDLQYKGLSMEDQRILTSYSAIDFSGNRLEGQIPESIGLLKALIALNLSNNAFTGHIPLSLANLKELESLDLSGNQLSGTIPNGLRSLSFLAYINMSHNQLKGEIPQGPQITGQPKSSFEENAGLCGLPLEESCFGSNVPPTQQPEEEEEDKEEEQVLNWKAVAIGYGSGVLFGLAVAQLIASFKPEWLAKIIGFNKSLGLFRFFSFIKYR</sequence>
<feature type="signal peptide" evidence="11">
    <location>
        <begin position="1"/>
        <end position="24"/>
    </location>
</feature>
<keyword evidence="14" id="KW-1185">Reference proteome</keyword>
<keyword evidence="4" id="KW-1003">Cell membrane</keyword>
<evidence type="ECO:0000256" key="11">
    <source>
        <dbReference type="SAM" id="SignalP"/>
    </source>
</evidence>
<dbReference type="Gene3D" id="3.80.10.10">
    <property type="entry name" value="Ribonuclease Inhibitor"/>
    <property type="match status" value="5"/>
</dbReference>
<dbReference type="PRINTS" id="PR00019">
    <property type="entry name" value="LEURICHRPT"/>
</dbReference>
<keyword evidence="13" id="KW-0675">Receptor</keyword>
<keyword evidence="5" id="KW-0433">Leucine-rich repeat</keyword>
<keyword evidence="8" id="KW-1133">Transmembrane helix</keyword>
<evidence type="ECO:0000256" key="3">
    <source>
        <dbReference type="ARBA" id="ARBA00009592"/>
    </source>
</evidence>
<dbReference type="AlphaFoldDB" id="A0ABD1A3T2"/>
<dbReference type="Pfam" id="PF23598">
    <property type="entry name" value="LRR_14"/>
    <property type="match status" value="1"/>
</dbReference>
<keyword evidence="10" id="KW-0325">Glycoprotein</keyword>
<dbReference type="SUPFAM" id="SSF52058">
    <property type="entry name" value="L domain-like"/>
    <property type="match status" value="3"/>
</dbReference>
<evidence type="ECO:0000256" key="7">
    <source>
        <dbReference type="ARBA" id="ARBA00022737"/>
    </source>
</evidence>
<feature type="domain" description="Disease resistance R13L4/SHOC-2-like LRR" evidence="12">
    <location>
        <begin position="168"/>
        <end position="280"/>
    </location>
</feature>
<proteinExistence type="inferred from homology"/>
<dbReference type="InterPro" id="IPR055414">
    <property type="entry name" value="LRR_R13L4/SHOC2-like"/>
</dbReference>
<dbReference type="SMART" id="SM00365">
    <property type="entry name" value="LRR_SD22"/>
    <property type="match status" value="5"/>
</dbReference>
<accession>A0ABD1A3T2</accession>
<dbReference type="InterPro" id="IPR001611">
    <property type="entry name" value="Leu-rich_rpt"/>
</dbReference>
<keyword evidence="7" id="KW-0677">Repeat</keyword>
<dbReference type="EMBL" id="JBANAX010000714">
    <property type="protein sequence ID" value="KAL1195960.1"/>
    <property type="molecule type" value="Genomic_DNA"/>
</dbReference>
<dbReference type="PANTHER" id="PTHR48057">
    <property type="entry name" value="LEUCINE-RICH REPEAT SERINE/THREONINE-PROTEIN KINASE 1"/>
    <property type="match status" value="1"/>
</dbReference>
<gene>
    <name evidence="13" type="ORF">V5N11_025133</name>
</gene>
<dbReference type="Pfam" id="PF13516">
    <property type="entry name" value="LRR_6"/>
    <property type="match status" value="1"/>
</dbReference>
<evidence type="ECO:0000256" key="6">
    <source>
        <dbReference type="ARBA" id="ARBA00022692"/>
    </source>
</evidence>
<dbReference type="SMART" id="SM00369">
    <property type="entry name" value="LRR_TYP"/>
    <property type="match status" value="6"/>
</dbReference>
<dbReference type="InterPro" id="IPR032675">
    <property type="entry name" value="LRR_dom_sf"/>
</dbReference>
<dbReference type="Proteomes" id="UP001558713">
    <property type="component" value="Unassembled WGS sequence"/>
</dbReference>
<protein>
    <submittedName>
        <fullName evidence="13">Receptor like protein 23</fullName>
    </submittedName>
</protein>
<evidence type="ECO:0000256" key="5">
    <source>
        <dbReference type="ARBA" id="ARBA00022614"/>
    </source>
</evidence>
<comment type="similarity">
    <text evidence="3">Belongs to the RLP family.</text>
</comment>
<feature type="chain" id="PRO_5044820467" evidence="11">
    <location>
        <begin position="25"/>
        <end position="895"/>
    </location>
</feature>
<dbReference type="InterPro" id="IPR003591">
    <property type="entry name" value="Leu-rich_rpt_typical-subtyp"/>
</dbReference>
<evidence type="ECO:0000256" key="1">
    <source>
        <dbReference type="ARBA" id="ARBA00004167"/>
    </source>
</evidence>
<evidence type="ECO:0000256" key="4">
    <source>
        <dbReference type="ARBA" id="ARBA00022475"/>
    </source>
</evidence>
<evidence type="ECO:0000256" key="9">
    <source>
        <dbReference type="ARBA" id="ARBA00023136"/>
    </source>
</evidence>
<comment type="subcellular location">
    <subcellularLocation>
        <location evidence="2">Cell membrane</location>
    </subcellularLocation>
    <subcellularLocation>
        <location evidence="1">Membrane</location>
        <topology evidence="1">Single-pass membrane protein</topology>
    </subcellularLocation>
</comment>
<dbReference type="GO" id="GO:0005886">
    <property type="term" value="C:plasma membrane"/>
    <property type="evidence" value="ECO:0007669"/>
    <property type="project" value="UniProtKB-SubCell"/>
</dbReference>
<organism evidence="13 14">
    <name type="scientific">Cardamine amara subsp. amara</name>
    <dbReference type="NCBI Taxonomy" id="228776"/>
    <lineage>
        <taxon>Eukaryota</taxon>
        <taxon>Viridiplantae</taxon>
        <taxon>Streptophyta</taxon>
        <taxon>Embryophyta</taxon>
        <taxon>Tracheophyta</taxon>
        <taxon>Spermatophyta</taxon>
        <taxon>Magnoliopsida</taxon>
        <taxon>eudicotyledons</taxon>
        <taxon>Gunneridae</taxon>
        <taxon>Pentapetalae</taxon>
        <taxon>rosids</taxon>
        <taxon>malvids</taxon>
        <taxon>Brassicales</taxon>
        <taxon>Brassicaceae</taxon>
        <taxon>Cardamineae</taxon>
        <taxon>Cardamine</taxon>
    </lineage>
</organism>
<evidence type="ECO:0000256" key="2">
    <source>
        <dbReference type="ARBA" id="ARBA00004236"/>
    </source>
</evidence>
<dbReference type="FunFam" id="3.80.10.10:FF:000213">
    <property type="entry name" value="Tyrosine-sulfated glycopeptide receptor 1"/>
    <property type="match status" value="1"/>
</dbReference>
<dbReference type="Pfam" id="PF00560">
    <property type="entry name" value="LRR_1"/>
    <property type="match status" value="4"/>
</dbReference>
<evidence type="ECO:0000256" key="10">
    <source>
        <dbReference type="ARBA" id="ARBA00023180"/>
    </source>
</evidence>
<name>A0ABD1A3T2_CARAN</name>
<keyword evidence="11" id="KW-0732">Signal</keyword>
<dbReference type="InterPro" id="IPR052595">
    <property type="entry name" value="LRRC69/RLP"/>
</dbReference>
<comment type="caution">
    <text evidence="13">The sequence shown here is derived from an EMBL/GenBank/DDBJ whole genome shotgun (WGS) entry which is preliminary data.</text>
</comment>
<dbReference type="Pfam" id="PF13855">
    <property type="entry name" value="LRR_8"/>
    <property type="match status" value="2"/>
</dbReference>
<evidence type="ECO:0000313" key="13">
    <source>
        <dbReference type="EMBL" id="KAL1195960.1"/>
    </source>
</evidence>
<keyword evidence="6" id="KW-0812">Transmembrane</keyword>
<dbReference type="PROSITE" id="PS51450">
    <property type="entry name" value="LRR"/>
    <property type="match status" value="1"/>
</dbReference>
<keyword evidence="9" id="KW-0472">Membrane</keyword>
<evidence type="ECO:0000256" key="8">
    <source>
        <dbReference type="ARBA" id="ARBA00022989"/>
    </source>
</evidence>
<evidence type="ECO:0000313" key="14">
    <source>
        <dbReference type="Proteomes" id="UP001558713"/>
    </source>
</evidence>